<dbReference type="OrthoDB" id="61870at2759"/>
<organism evidence="3 4">
    <name type="scientific">Ramazzottius varieornatus</name>
    <name type="common">Water bear</name>
    <name type="synonym">Tardigrade</name>
    <dbReference type="NCBI Taxonomy" id="947166"/>
    <lineage>
        <taxon>Eukaryota</taxon>
        <taxon>Metazoa</taxon>
        <taxon>Ecdysozoa</taxon>
        <taxon>Tardigrada</taxon>
        <taxon>Eutardigrada</taxon>
        <taxon>Parachela</taxon>
        <taxon>Hypsibioidea</taxon>
        <taxon>Ramazzottiidae</taxon>
        <taxon>Ramazzottius</taxon>
    </lineage>
</organism>
<dbReference type="InterPro" id="IPR010313">
    <property type="entry name" value="Glycine_N-acyltransferase"/>
</dbReference>
<keyword evidence="1" id="KW-0808">Transferase</keyword>
<reference evidence="3 4" key="1">
    <citation type="journal article" date="2016" name="Nat. Commun.">
        <title>Extremotolerant tardigrade genome and improved radiotolerance of human cultured cells by tardigrade-unique protein.</title>
        <authorList>
            <person name="Hashimoto T."/>
            <person name="Horikawa D.D."/>
            <person name="Saito Y."/>
            <person name="Kuwahara H."/>
            <person name="Kozuka-Hata H."/>
            <person name="Shin-I T."/>
            <person name="Minakuchi Y."/>
            <person name="Ohishi K."/>
            <person name="Motoyama A."/>
            <person name="Aizu T."/>
            <person name="Enomoto A."/>
            <person name="Kondo K."/>
            <person name="Tanaka S."/>
            <person name="Hara Y."/>
            <person name="Koshikawa S."/>
            <person name="Sagara H."/>
            <person name="Miura T."/>
            <person name="Yokobori S."/>
            <person name="Miyagawa K."/>
            <person name="Suzuki Y."/>
            <person name="Kubo T."/>
            <person name="Oyama M."/>
            <person name="Kohara Y."/>
            <person name="Fujiyama A."/>
            <person name="Arakawa K."/>
            <person name="Katayama T."/>
            <person name="Toyoda A."/>
            <person name="Kunieda T."/>
        </authorList>
    </citation>
    <scope>NUCLEOTIDE SEQUENCE [LARGE SCALE GENOMIC DNA]</scope>
    <source>
        <strain evidence="3 4">YOKOZUNA-1</strain>
    </source>
</reference>
<dbReference type="PANTHER" id="PTHR15298:SF1">
    <property type="entry name" value="GLYCINE N-ACYLTRANSFERASE-LIKE PROTEIN"/>
    <property type="match status" value="1"/>
</dbReference>
<dbReference type="EMBL" id="BDGG01000002">
    <property type="protein sequence ID" value="GAU92002.1"/>
    <property type="molecule type" value="Genomic_DNA"/>
</dbReference>
<keyword evidence="4" id="KW-1185">Reference proteome</keyword>
<sequence>MYNGPVAMVYSRDDGKLKEFLRRENVLDWENKISFMGIRKKDDEPTIMDRCDELNGVAGQTPGARLCLESYHYIIFDDLNEAAYEYDELPAGLALGELKPRHAKQLAKHEKYGVGPDFKNNEKFFQYLLSNGFPSVALLDKDDYPVAHMIQRPENSLGAGYVHPDYRSQGLYKVVMIELIKKIRDNDEKHCWANVAVDNEHSTNALRKLGGHVYEGELFTTFEYHPKELAPEAMKS</sequence>
<dbReference type="SUPFAM" id="SSF55729">
    <property type="entry name" value="Acyl-CoA N-acyltransferases (Nat)"/>
    <property type="match status" value="1"/>
</dbReference>
<protein>
    <recommendedName>
        <fullName evidence="1">Glycine N-acyltransferase-like protein</fullName>
        <ecNumber evidence="1">2.3.1.-</ecNumber>
    </recommendedName>
</protein>
<proteinExistence type="inferred from homology"/>
<comment type="caution">
    <text evidence="3">The sequence shown here is derived from an EMBL/GenBank/DDBJ whole genome shotgun (WGS) entry which is preliminary data.</text>
</comment>
<dbReference type="Pfam" id="PF08445">
    <property type="entry name" value="FR47"/>
    <property type="match status" value="1"/>
</dbReference>
<dbReference type="Proteomes" id="UP000186922">
    <property type="component" value="Unassembled WGS sequence"/>
</dbReference>
<comment type="similarity">
    <text evidence="1">Belongs to the glycine N-acyltransferase family.</text>
</comment>
<dbReference type="PANTHER" id="PTHR15298">
    <property type="entry name" value="L-COA N-ACYLTRANSFERASE-RELATED"/>
    <property type="match status" value="1"/>
</dbReference>
<dbReference type="EC" id="2.3.1.-" evidence="1"/>
<gene>
    <name evidence="3" type="primary">RvY_04154-1</name>
    <name evidence="3" type="synonym">RvY_04154.1</name>
    <name evidence="3" type="ORF">RvY_04154</name>
</gene>
<evidence type="ECO:0000259" key="2">
    <source>
        <dbReference type="PROSITE" id="PS51186"/>
    </source>
</evidence>
<keyword evidence="1" id="KW-0012">Acyltransferase</keyword>
<dbReference type="InterPro" id="IPR013653">
    <property type="entry name" value="GCN5-like_dom"/>
</dbReference>
<evidence type="ECO:0000313" key="3">
    <source>
        <dbReference type="EMBL" id="GAU92002.1"/>
    </source>
</evidence>
<dbReference type="PROSITE" id="PS51186">
    <property type="entry name" value="GNAT"/>
    <property type="match status" value="1"/>
</dbReference>
<evidence type="ECO:0000256" key="1">
    <source>
        <dbReference type="RuleBase" id="RU368002"/>
    </source>
</evidence>
<dbReference type="AlphaFoldDB" id="A0A1D1UWA2"/>
<dbReference type="GO" id="GO:0005739">
    <property type="term" value="C:mitochondrion"/>
    <property type="evidence" value="ECO:0007669"/>
    <property type="project" value="InterPro"/>
</dbReference>
<name>A0A1D1UWA2_RAMVA</name>
<evidence type="ECO:0000313" key="4">
    <source>
        <dbReference type="Proteomes" id="UP000186922"/>
    </source>
</evidence>
<dbReference type="GO" id="GO:0047961">
    <property type="term" value="F:glycine N-acyltransferase activity"/>
    <property type="evidence" value="ECO:0007669"/>
    <property type="project" value="InterPro"/>
</dbReference>
<dbReference type="InterPro" id="IPR000182">
    <property type="entry name" value="GNAT_dom"/>
</dbReference>
<accession>A0A1D1UWA2</accession>
<feature type="domain" description="N-acetyltransferase" evidence="2">
    <location>
        <begin position="93"/>
        <end position="230"/>
    </location>
</feature>
<dbReference type="InterPro" id="IPR016181">
    <property type="entry name" value="Acyl_CoA_acyltransferase"/>
</dbReference>
<dbReference type="Gene3D" id="3.40.630.30">
    <property type="match status" value="1"/>
</dbReference>